<dbReference type="InterPro" id="IPR016188">
    <property type="entry name" value="PurM-like_N"/>
</dbReference>
<dbReference type="AlphaFoldDB" id="A0A1Z5HQY0"/>
<reference evidence="3" key="1">
    <citation type="journal article" date="2017" name="Appl. Environ. Microbiol.">
        <title>Genomic analysis of Calderihabitans maritimus KKC1, a thermophilic hydrogenogenic carboxydotrophic bacterium isolated from marine sediment.</title>
        <authorList>
            <person name="Omae K."/>
            <person name="Yoneda Y."/>
            <person name="Fukuyama Y."/>
            <person name="Yoshida T."/>
            <person name="Sako Y."/>
        </authorList>
    </citation>
    <scope>NUCLEOTIDE SEQUENCE [LARGE SCALE GENOMIC DNA]</scope>
    <source>
        <strain evidence="3">KKC1</strain>
    </source>
</reference>
<dbReference type="SUPFAM" id="SSF55326">
    <property type="entry name" value="PurM N-terminal domain-like"/>
    <property type="match status" value="1"/>
</dbReference>
<comment type="caution">
    <text evidence="2">The sequence shown here is derived from an EMBL/GenBank/DDBJ whole genome shotgun (WGS) entry which is preliminary data.</text>
</comment>
<dbReference type="Gene3D" id="3.30.1330.10">
    <property type="entry name" value="PurM-like, N-terminal domain"/>
    <property type="match status" value="1"/>
</dbReference>
<dbReference type="RefSeq" id="WP_202819934.1">
    <property type="nucleotide sequence ID" value="NZ_BDGJ01000030.1"/>
</dbReference>
<sequence length="260" mass="26994">MAVQISKFDDVSVITLLPGRKLVIACDSLGAIGPKELDQVKVSGYTVGRFACRVPLMEVIAVGARPLLVVNTLCVEPTPTGEEILSGIRDEIEAAGLDPRISITGSMEKNVPVSQTGLGVTVIGLANGDASGKGEGLRWGLGAPGDTVVVVGMPKVGSEVRLGDNEIADIPTLLRVADYPSAGDILPVGSSGILSEARKMARRSGLLFVPNPGSEIDLEKSAGPSTCLLVSLPSGKWADFCEHLAPTGRPCFEVGRLVAK</sequence>
<dbReference type="InterPro" id="IPR036921">
    <property type="entry name" value="PurM-like_N_sf"/>
</dbReference>
<feature type="domain" description="PurM-like N-terminal" evidence="1">
    <location>
        <begin position="9"/>
        <end position="125"/>
    </location>
</feature>
<name>A0A1Z5HQY0_9FIRM</name>
<evidence type="ECO:0000313" key="2">
    <source>
        <dbReference type="EMBL" id="GAW91715.1"/>
    </source>
</evidence>
<dbReference type="Proteomes" id="UP000197032">
    <property type="component" value="Unassembled WGS sequence"/>
</dbReference>
<organism evidence="2 3">
    <name type="scientific">Calderihabitans maritimus</name>
    <dbReference type="NCBI Taxonomy" id="1246530"/>
    <lineage>
        <taxon>Bacteria</taxon>
        <taxon>Bacillati</taxon>
        <taxon>Bacillota</taxon>
        <taxon>Clostridia</taxon>
        <taxon>Neomoorellales</taxon>
        <taxon>Calderihabitantaceae</taxon>
        <taxon>Calderihabitans</taxon>
    </lineage>
</organism>
<evidence type="ECO:0000259" key="1">
    <source>
        <dbReference type="Pfam" id="PF00586"/>
    </source>
</evidence>
<evidence type="ECO:0000313" key="3">
    <source>
        <dbReference type="Proteomes" id="UP000197032"/>
    </source>
</evidence>
<keyword evidence="3" id="KW-1185">Reference proteome</keyword>
<protein>
    <submittedName>
        <fullName evidence="2">Transcriptional regulators</fullName>
    </submittedName>
</protein>
<dbReference type="Pfam" id="PF00586">
    <property type="entry name" value="AIRS"/>
    <property type="match status" value="1"/>
</dbReference>
<dbReference type="EMBL" id="BDGJ01000030">
    <property type="protein sequence ID" value="GAW91715.1"/>
    <property type="molecule type" value="Genomic_DNA"/>
</dbReference>
<gene>
    <name evidence="2" type="ORF">KKC1_08760</name>
</gene>
<proteinExistence type="predicted"/>
<accession>A0A1Z5HQY0</accession>